<feature type="compositionally biased region" description="Polar residues" evidence="1">
    <location>
        <begin position="101"/>
        <end position="136"/>
    </location>
</feature>
<dbReference type="EMBL" id="WNWQ01001273">
    <property type="protein sequence ID" value="KAE9961842.1"/>
    <property type="molecule type" value="Genomic_DNA"/>
</dbReference>
<organism evidence="2 3">
    <name type="scientific">Venturia inaequalis</name>
    <name type="common">Apple scab fungus</name>
    <dbReference type="NCBI Taxonomy" id="5025"/>
    <lineage>
        <taxon>Eukaryota</taxon>
        <taxon>Fungi</taxon>
        <taxon>Dikarya</taxon>
        <taxon>Ascomycota</taxon>
        <taxon>Pezizomycotina</taxon>
        <taxon>Dothideomycetes</taxon>
        <taxon>Pleosporomycetidae</taxon>
        <taxon>Venturiales</taxon>
        <taxon>Venturiaceae</taxon>
        <taxon>Venturia</taxon>
    </lineage>
</organism>
<name>A0A8H3YKP3_VENIN</name>
<evidence type="ECO:0000313" key="2">
    <source>
        <dbReference type="EMBL" id="KAE9961842.1"/>
    </source>
</evidence>
<feature type="region of interest" description="Disordered" evidence="1">
    <location>
        <begin position="100"/>
        <end position="145"/>
    </location>
</feature>
<feature type="region of interest" description="Disordered" evidence="1">
    <location>
        <begin position="9"/>
        <end position="36"/>
    </location>
</feature>
<gene>
    <name evidence="2" type="ORF">BLS_001262</name>
</gene>
<protein>
    <submittedName>
        <fullName evidence="2">Uncharacterized protein</fullName>
    </submittedName>
</protein>
<proteinExistence type="predicted"/>
<dbReference type="Proteomes" id="UP000433883">
    <property type="component" value="Unassembled WGS sequence"/>
</dbReference>
<comment type="caution">
    <text evidence="2">The sequence shown here is derived from an EMBL/GenBank/DDBJ whole genome shotgun (WGS) entry which is preliminary data.</text>
</comment>
<accession>A0A8H3YKP3</accession>
<sequence length="306" mass="32529">MTTVHLAAALGGGGGGSGDPPERPPTRLGIPTDKPDVSLPLNHKLCKRYNKVRHLGSFFYKTTGKPVASYLGCRRGNDQDMAVAASNWEIWNRKLEREQDTIGSPTSHRAIPDSSQTVQPLTGSQLPLTPSTSQSHGGARTGAGRLARAVPKKAIRDWLYWLKENHPGYSDIGINDGIINSLPIDSSIADRIPVLDVEPEALIAPEAPDVVVPDVIVPDVVAPNTSAEDDDNDLYGLTAGIVERDARRQAGSTLGLGGNATANNPFDILSSGFDSMGMEELDHLEEATIAAVAAGEANVVPSLDYR</sequence>
<dbReference type="AlphaFoldDB" id="A0A8H3YKP3"/>
<evidence type="ECO:0000313" key="3">
    <source>
        <dbReference type="Proteomes" id="UP000433883"/>
    </source>
</evidence>
<evidence type="ECO:0000256" key="1">
    <source>
        <dbReference type="SAM" id="MobiDB-lite"/>
    </source>
</evidence>
<reference evidence="2 3" key="1">
    <citation type="submission" date="2019-11" db="EMBL/GenBank/DDBJ databases">
        <title>Venturia inaequalis Genome Resource.</title>
        <authorList>
            <person name="Lichtner F.J."/>
        </authorList>
    </citation>
    <scope>NUCLEOTIDE SEQUENCE [LARGE SCALE GENOMIC DNA]</scope>
    <source>
        <strain evidence="2">Bline_iso_100314</strain>
    </source>
</reference>